<proteinExistence type="predicted"/>
<dbReference type="SUPFAM" id="SSF52058">
    <property type="entry name" value="L domain-like"/>
    <property type="match status" value="1"/>
</dbReference>
<keyword evidence="3" id="KW-1185">Reference proteome</keyword>
<sequence>MNPAKRIKRVPLSFEQLPNELLVDILGYLTSVDAVYAFCQLNHRFQCLLLSYVKDFDFQSTNKSKFDYVTRHHDIHSWRSLRLSNDELTPCQIQYFCQRYSQLQHLSQLQTLSLLNIDLKLNKEMFSQLASLDQLVSLTIGTVCGRDMPLLQLPSLRRLTVIGCNDMSWLSNFGLLEKLKYTTKHLCSHETKSMELTTLTELYLEYTENDNESAIRESLEHLSQLTKLSLYRHGIYRILPDGGIWEHLIKSFLPLLDTFQFCFSFQSYTNSPNVFNNIIASFSTAFYLVEKRWFSRCDFDNRYGCKGAMYSLPFAFTKMPINCNSFEQSLSTLIADDADEREYNSYRKVKTLLFNEKCLIPTQGYESSNITRLVLQTAPPTSWYHLFTNLRDVTFHRNLYMSSQDFENFLQVATKIQSLRLSIYTLVILTDKFTNVPICNLLSERIRSLTITRYRSSDVLPGITSIRHLTHVVRIFNRSCRHLSLGIRAQPSTVAPILRRMRKLHSLHIHYFPWDSASNKTAEYLLTKPPTTVHDCDFVHATTDDDFYIWFGNADY</sequence>
<dbReference type="InterPro" id="IPR032675">
    <property type="entry name" value="LRR_dom_sf"/>
</dbReference>
<dbReference type="EMBL" id="CAJNOR010004568">
    <property type="protein sequence ID" value="CAF1512387.1"/>
    <property type="molecule type" value="Genomic_DNA"/>
</dbReference>
<evidence type="ECO:0000313" key="2">
    <source>
        <dbReference type="EMBL" id="CAF1512387.1"/>
    </source>
</evidence>
<reference evidence="2" key="1">
    <citation type="submission" date="2021-02" db="EMBL/GenBank/DDBJ databases">
        <authorList>
            <person name="Nowell W R."/>
        </authorList>
    </citation>
    <scope>NUCLEOTIDE SEQUENCE</scope>
</reference>
<accession>A0A815U7B0</accession>
<dbReference type="AlphaFoldDB" id="A0A815U7B0"/>
<protein>
    <recommendedName>
        <fullName evidence="1">F-box domain-containing protein</fullName>
    </recommendedName>
</protein>
<evidence type="ECO:0000313" key="3">
    <source>
        <dbReference type="Proteomes" id="UP000663828"/>
    </source>
</evidence>
<dbReference type="PROSITE" id="PS50181">
    <property type="entry name" value="FBOX"/>
    <property type="match status" value="1"/>
</dbReference>
<dbReference type="Gene3D" id="3.80.10.10">
    <property type="entry name" value="Ribonuclease Inhibitor"/>
    <property type="match status" value="1"/>
</dbReference>
<comment type="caution">
    <text evidence="2">The sequence shown here is derived from an EMBL/GenBank/DDBJ whole genome shotgun (WGS) entry which is preliminary data.</text>
</comment>
<name>A0A815U7B0_ADIRI</name>
<dbReference type="InterPro" id="IPR001810">
    <property type="entry name" value="F-box_dom"/>
</dbReference>
<evidence type="ECO:0000259" key="1">
    <source>
        <dbReference type="PROSITE" id="PS50181"/>
    </source>
</evidence>
<feature type="domain" description="F-box" evidence="1">
    <location>
        <begin position="11"/>
        <end position="61"/>
    </location>
</feature>
<organism evidence="2 3">
    <name type="scientific">Adineta ricciae</name>
    <name type="common">Rotifer</name>
    <dbReference type="NCBI Taxonomy" id="249248"/>
    <lineage>
        <taxon>Eukaryota</taxon>
        <taxon>Metazoa</taxon>
        <taxon>Spiralia</taxon>
        <taxon>Gnathifera</taxon>
        <taxon>Rotifera</taxon>
        <taxon>Eurotatoria</taxon>
        <taxon>Bdelloidea</taxon>
        <taxon>Adinetida</taxon>
        <taxon>Adinetidae</taxon>
        <taxon>Adineta</taxon>
    </lineage>
</organism>
<dbReference type="Proteomes" id="UP000663828">
    <property type="component" value="Unassembled WGS sequence"/>
</dbReference>
<gene>
    <name evidence="2" type="ORF">XAT740_LOCUS40292</name>
</gene>